<feature type="domain" description="Flavodoxin-like" evidence="8">
    <location>
        <begin position="5"/>
        <end position="143"/>
    </location>
</feature>
<dbReference type="Proteomes" id="UP000051955">
    <property type="component" value="Unassembled WGS sequence"/>
</dbReference>
<dbReference type="GO" id="GO:0010181">
    <property type="term" value="F:FMN binding"/>
    <property type="evidence" value="ECO:0007669"/>
    <property type="project" value="InterPro"/>
</dbReference>
<dbReference type="STRING" id="1423715.FD25_GL002586"/>
<evidence type="ECO:0000256" key="1">
    <source>
        <dbReference type="ARBA" id="ARBA00001917"/>
    </source>
</evidence>
<comment type="function">
    <text evidence="2">Low-potential electron donor to a number of redox enzymes.</text>
</comment>
<accession>A0A0R1LUP1</accession>
<keyword evidence="7" id="KW-0249">Electron transport</keyword>
<keyword evidence="6" id="KW-0288">FMN</keyword>
<comment type="caution">
    <text evidence="9">The sequence shown here is derived from an EMBL/GenBank/DDBJ whole genome shotgun (WGS) entry which is preliminary data.</text>
</comment>
<evidence type="ECO:0000313" key="10">
    <source>
        <dbReference type="Proteomes" id="UP000051955"/>
    </source>
</evidence>
<evidence type="ECO:0000256" key="6">
    <source>
        <dbReference type="ARBA" id="ARBA00022643"/>
    </source>
</evidence>
<keyword evidence="4" id="KW-0813">Transport</keyword>
<dbReference type="PROSITE" id="PS50902">
    <property type="entry name" value="FLAVODOXIN_LIKE"/>
    <property type="match status" value="1"/>
</dbReference>
<dbReference type="Gene3D" id="3.40.50.360">
    <property type="match status" value="1"/>
</dbReference>
<dbReference type="GO" id="GO:0016651">
    <property type="term" value="F:oxidoreductase activity, acting on NAD(P)H"/>
    <property type="evidence" value="ECO:0007669"/>
    <property type="project" value="UniProtKB-ARBA"/>
</dbReference>
<comment type="cofactor">
    <cofactor evidence="1">
        <name>FMN</name>
        <dbReference type="ChEBI" id="CHEBI:58210"/>
    </cofactor>
</comment>
<protein>
    <submittedName>
        <fullName evidence="9">Flavodoxin</fullName>
    </submittedName>
</protein>
<evidence type="ECO:0000256" key="2">
    <source>
        <dbReference type="ARBA" id="ARBA00003297"/>
    </source>
</evidence>
<dbReference type="Pfam" id="PF00258">
    <property type="entry name" value="Flavodoxin_1"/>
    <property type="match status" value="1"/>
</dbReference>
<dbReference type="InterPro" id="IPR008254">
    <property type="entry name" value="Flavodoxin/NO_synth"/>
</dbReference>
<evidence type="ECO:0000259" key="8">
    <source>
        <dbReference type="PROSITE" id="PS50902"/>
    </source>
</evidence>
<gene>
    <name evidence="9" type="ORF">FD25_GL002586</name>
</gene>
<proteinExistence type="inferred from homology"/>
<evidence type="ECO:0000256" key="5">
    <source>
        <dbReference type="ARBA" id="ARBA00022630"/>
    </source>
</evidence>
<keyword evidence="10" id="KW-1185">Reference proteome</keyword>
<dbReference type="AlphaFoldDB" id="A0A0R1LUP1"/>
<comment type="similarity">
    <text evidence="3">Belongs to the flavodoxin family.</text>
</comment>
<dbReference type="OrthoDB" id="9790745at2"/>
<evidence type="ECO:0000256" key="4">
    <source>
        <dbReference type="ARBA" id="ARBA00022448"/>
    </source>
</evidence>
<keyword evidence="5" id="KW-0285">Flavoprotein</keyword>
<organism evidence="9 10">
    <name type="scientific">Levilactobacillus acidifarinae DSM 19394 = JCM 15949</name>
    <dbReference type="NCBI Taxonomy" id="1423715"/>
    <lineage>
        <taxon>Bacteria</taxon>
        <taxon>Bacillati</taxon>
        <taxon>Bacillota</taxon>
        <taxon>Bacilli</taxon>
        <taxon>Lactobacillales</taxon>
        <taxon>Lactobacillaceae</taxon>
        <taxon>Levilactobacillus</taxon>
    </lineage>
</organism>
<dbReference type="PANTHER" id="PTHR42809:SF1">
    <property type="entry name" value="FLAVODOXIN 1"/>
    <property type="match status" value="1"/>
</dbReference>
<evidence type="ECO:0000256" key="3">
    <source>
        <dbReference type="ARBA" id="ARBA00005267"/>
    </source>
</evidence>
<reference evidence="9 10" key="1">
    <citation type="journal article" date="2015" name="Genome Announc.">
        <title>Expanding the biotechnology potential of lactobacilli through comparative genomics of 213 strains and associated genera.</title>
        <authorList>
            <person name="Sun Z."/>
            <person name="Harris H.M."/>
            <person name="McCann A."/>
            <person name="Guo C."/>
            <person name="Argimon S."/>
            <person name="Zhang W."/>
            <person name="Yang X."/>
            <person name="Jeffery I.B."/>
            <person name="Cooney J.C."/>
            <person name="Kagawa T.F."/>
            <person name="Liu W."/>
            <person name="Song Y."/>
            <person name="Salvetti E."/>
            <person name="Wrobel A."/>
            <person name="Rasinkangas P."/>
            <person name="Parkhill J."/>
            <person name="Rea M.C."/>
            <person name="O'Sullivan O."/>
            <person name="Ritari J."/>
            <person name="Douillard F.P."/>
            <person name="Paul Ross R."/>
            <person name="Yang R."/>
            <person name="Briner A.E."/>
            <person name="Felis G.E."/>
            <person name="de Vos W.M."/>
            <person name="Barrangou R."/>
            <person name="Klaenhammer T.R."/>
            <person name="Caufield P.W."/>
            <person name="Cui Y."/>
            <person name="Zhang H."/>
            <person name="O'Toole P.W."/>
        </authorList>
    </citation>
    <scope>NUCLEOTIDE SEQUENCE [LARGE SCALE GENOMIC DNA]</scope>
    <source>
        <strain evidence="9 10">DSM 19394</strain>
    </source>
</reference>
<dbReference type="EMBL" id="AZDV01000005">
    <property type="protein sequence ID" value="KRK96122.1"/>
    <property type="molecule type" value="Genomic_DNA"/>
</dbReference>
<dbReference type="PANTHER" id="PTHR42809">
    <property type="entry name" value="FLAVODOXIN 2"/>
    <property type="match status" value="1"/>
</dbReference>
<dbReference type="RefSeq" id="WP_057801557.1">
    <property type="nucleotide sequence ID" value="NZ_AZDV01000005.1"/>
</dbReference>
<evidence type="ECO:0000256" key="7">
    <source>
        <dbReference type="ARBA" id="ARBA00022982"/>
    </source>
</evidence>
<sequence>MTPTIQIIFASLSGRNQAIAMHLQAHLAAHAQTVVTEISQADAYAAPQADAVILVSYTYHDGELPDEAQDFYEDLAAVDLQGTYFAVCGSSSTQHVHYGRAVDRLAQRLTEQGGMAVAPVLKIDGDPSEADRQRLDALAAQVLTTLDSGN</sequence>
<dbReference type="InterPro" id="IPR050619">
    <property type="entry name" value="Flavodoxin"/>
</dbReference>
<dbReference type="InterPro" id="IPR029039">
    <property type="entry name" value="Flavoprotein-like_sf"/>
</dbReference>
<name>A0A0R1LUP1_9LACO</name>
<dbReference type="PATRIC" id="fig|1423715.3.peg.2666"/>
<evidence type="ECO:0000313" key="9">
    <source>
        <dbReference type="EMBL" id="KRK96122.1"/>
    </source>
</evidence>
<dbReference type="SUPFAM" id="SSF52218">
    <property type="entry name" value="Flavoproteins"/>
    <property type="match status" value="1"/>
</dbReference>